<protein>
    <recommendedName>
        <fullName evidence="3">CUB domain-containing protein</fullName>
    </recommendedName>
</protein>
<dbReference type="RefSeq" id="XP_038060462.1">
    <property type="nucleotide sequence ID" value="XM_038204534.1"/>
</dbReference>
<proteinExistence type="predicted"/>
<keyword evidence="1 2" id="KW-1015">Disulfide bond</keyword>
<evidence type="ECO:0000256" key="2">
    <source>
        <dbReference type="PROSITE-ProRule" id="PRU00124"/>
    </source>
</evidence>
<keyword evidence="5" id="KW-1185">Reference proteome</keyword>
<sequence length="393" mass="43288">MDHCGDVSTITVTNGLPYVLQKDAEAYPYGQSCLWRVAATVGSRIRITVRDLDLSERSMLIFGQGDVINKETAFAVLSGSYARQTVTSNTNEVWITLQSVESSDIRFAIEIQSFEPMHAECGGHQFSCPLEDNCIPRDQVCDGIPQCPLHGDELACDLEGLLREPYHGDFFYTPRVSGSCADVGDYRCPKGGCISWMEEICDGKAHCNDLSDERNCYPCGKSYLLLSNSTVTSVPFQSINYPLPYPNDALCVWLVTADADRIVVLQCTRFHTERSKDNLIVGNGHDPSDENSQIMRLSGFIYMFRIISRGPKIWLKFQSNGQGTRKGFSATLSQEMPEGSCSDSEFQCRSPSVTGLTCLNAATSVCNGMATCIDGSDEENCGTNRPRGTHVFA</sequence>
<evidence type="ECO:0000259" key="3">
    <source>
        <dbReference type="PROSITE" id="PS01180"/>
    </source>
</evidence>
<dbReference type="PROSITE" id="PS01209">
    <property type="entry name" value="LDLRA_1"/>
    <property type="match status" value="1"/>
</dbReference>
<dbReference type="EnsemblMetazoa" id="XM_038204512.1">
    <property type="protein sequence ID" value="XP_038060440.1"/>
    <property type="gene ID" value="LOC119731338"/>
</dbReference>
<reference evidence="4" key="1">
    <citation type="submission" date="2022-11" db="UniProtKB">
        <authorList>
            <consortium name="EnsemblMetazoa"/>
        </authorList>
    </citation>
    <scope>IDENTIFICATION</scope>
</reference>
<feature type="disulfide bond" evidence="2">
    <location>
        <begin position="366"/>
        <end position="381"/>
    </location>
</feature>
<dbReference type="SUPFAM" id="SSF49854">
    <property type="entry name" value="Spermadhesin, CUB domain"/>
    <property type="match status" value="2"/>
</dbReference>
<dbReference type="PRINTS" id="PR00261">
    <property type="entry name" value="LDLRECEPTOR"/>
</dbReference>
<evidence type="ECO:0000313" key="4">
    <source>
        <dbReference type="EnsemblMetazoa" id="XP_038060440.1"/>
    </source>
</evidence>
<comment type="caution">
    <text evidence="2">Lacks conserved residue(s) required for the propagation of feature annotation.</text>
</comment>
<dbReference type="GeneID" id="119731338"/>
<dbReference type="PANTHER" id="PTHR24252">
    <property type="entry name" value="ACROSIN-RELATED"/>
    <property type="match status" value="1"/>
</dbReference>
<dbReference type="InterPro" id="IPR000859">
    <property type="entry name" value="CUB_dom"/>
</dbReference>
<dbReference type="GeneID" id="119731355"/>
<feature type="disulfide bond" evidence="2">
    <location>
        <begin position="141"/>
        <end position="156"/>
    </location>
</feature>
<dbReference type="InterPro" id="IPR023415">
    <property type="entry name" value="LDLR_class-A_CS"/>
</dbReference>
<dbReference type="InterPro" id="IPR035914">
    <property type="entry name" value="Sperma_CUB_dom_sf"/>
</dbReference>
<evidence type="ECO:0000256" key="1">
    <source>
        <dbReference type="ARBA" id="ARBA00023157"/>
    </source>
</evidence>
<name>A0A914A9B5_PATMI</name>
<dbReference type="PROSITE" id="PS50068">
    <property type="entry name" value="LDLRA_2"/>
    <property type="match status" value="3"/>
</dbReference>
<dbReference type="OrthoDB" id="9990982at2759"/>
<dbReference type="RefSeq" id="XP_038060440.1">
    <property type="nucleotide sequence ID" value="XM_038204512.1"/>
</dbReference>
<dbReference type="SMART" id="SM00192">
    <property type="entry name" value="LDLa"/>
    <property type="match status" value="3"/>
</dbReference>
<dbReference type="EnsemblMetazoa" id="XM_038204534.1">
    <property type="protein sequence ID" value="XP_038060462.1"/>
    <property type="gene ID" value="LOC119731355"/>
</dbReference>
<dbReference type="SMART" id="SM00042">
    <property type="entry name" value="CUB"/>
    <property type="match status" value="2"/>
</dbReference>
<dbReference type="PANTHER" id="PTHR24252:SF21">
    <property type="entry name" value="TRANSMEMBRANE SERINE PROTEASE 12"/>
    <property type="match status" value="1"/>
</dbReference>
<evidence type="ECO:0000313" key="5">
    <source>
        <dbReference type="Proteomes" id="UP000887568"/>
    </source>
</evidence>
<dbReference type="Gene3D" id="4.10.400.10">
    <property type="entry name" value="Low-density Lipoprotein Receptor"/>
    <property type="match status" value="3"/>
</dbReference>
<dbReference type="CDD" id="cd00112">
    <property type="entry name" value="LDLa"/>
    <property type="match status" value="3"/>
</dbReference>
<dbReference type="InterPro" id="IPR002172">
    <property type="entry name" value="LDrepeatLR_classA_rpt"/>
</dbReference>
<dbReference type="PROSITE" id="PS01180">
    <property type="entry name" value="CUB"/>
    <property type="match status" value="1"/>
</dbReference>
<dbReference type="InterPro" id="IPR036055">
    <property type="entry name" value="LDL_receptor-like_sf"/>
</dbReference>
<dbReference type="SUPFAM" id="SSF57424">
    <property type="entry name" value="LDL receptor-like module"/>
    <property type="match status" value="3"/>
</dbReference>
<dbReference type="Proteomes" id="UP000887568">
    <property type="component" value="Unplaced"/>
</dbReference>
<feature type="disulfide bond" evidence="2">
    <location>
        <begin position="201"/>
        <end position="216"/>
    </location>
</feature>
<dbReference type="AlphaFoldDB" id="A0A914A9B5"/>
<feature type="domain" description="CUB" evidence="3">
    <location>
        <begin position="219"/>
        <end position="335"/>
    </location>
</feature>
<organism evidence="4 5">
    <name type="scientific">Patiria miniata</name>
    <name type="common">Bat star</name>
    <name type="synonym">Asterina miniata</name>
    <dbReference type="NCBI Taxonomy" id="46514"/>
    <lineage>
        <taxon>Eukaryota</taxon>
        <taxon>Metazoa</taxon>
        <taxon>Echinodermata</taxon>
        <taxon>Eleutherozoa</taxon>
        <taxon>Asterozoa</taxon>
        <taxon>Asteroidea</taxon>
        <taxon>Valvatacea</taxon>
        <taxon>Valvatida</taxon>
        <taxon>Asterinidae</taxon>
        <taxon>Patiria</taxon>
    </lineage>
</organism>
<dbReference type="Gene3D" id="2.60.120.290">
    <property type="entry name" value="Spermadhesin, CUB domain"/>
    <property type="match status" value="2"/>
</dbReference>
<dbReference type="Pfam" id="PF00057">
    <property type="entry name" value="Ldl_recept_a"/>
    <property type="match status" value="2"/>
</dbReference>
<dbReference type="CDD" id="cd00041">
    <property type="entry name" value="CUB"/>
    <property type="match status" value="1"/>
</dbReference>
<accession>A0A914A9B5</accession>
<dbReference type="Pfam" id="PF00431">
    <property type="entry name" value="CUB"/>
    <property type="match status" value="2"/>
</dbReference>